<dbReference type="STRING" id="84698.SAMN04488528_10105"/>
<dbReference type="Pfam" id="PF02673">
    <property type="entry name" value="BacA"/>
    <property type="match status" value="1"/>
</dbReference>
<evidence type="ECO:0000256" key="3">
    <source>
        <dbReference type="ARBA" id="ARBA00012374"/>
    </source>
</evidence>
<dbReference type="Proteomes" id="UP000198619">
    <property type="component" value="Unassembled WGS sequence"/>
</dbReference>
<keyword evidence="7 17" id="KW-0378">Hydrolase</keyword>
<dbReference type="GO" id="GO:0005886">
    <property type="term" value="C:plasma membrane"/>
    <property type="evidence" value="ECO:0007669"/>
    <property type="project" value="UniProtKB-SubCell"/>
</dbReference>
<feature type="transmembrane region" description="Helical" evidence="17">
    <location>
        <begin position="43"/>
        <end position="66"/>
    </location>
</feature>
<evidence type="ECO:0000256" key="16">
    <source>
        <dbReference type="ARBA" id="ARBA00047594"/>
    </source>
</evidence>
<proteinExistence type="inferred from homology"/>
<feature type="transmembrane region" description="Helical" evidence="17">
    <location>
        <begin position="86"/>
        <end position="104"/>
    </location>
</feature>
<dbReference type="OrthoDB" id="9808289at2"/>
<dbReference type="PANTHER" id="PTHR30622">
    <property type="entry name" value="UNDECAPRENYL-DIPHOSPHATASE"/>
    <property type="match status" value="1"/>
</dbReference>
<keyword evidence="5 17" id="KW-1003">Cell membrane</keyword>
<keyword evidence="19" id="KW-1185">Reference proteome</keyword>
<dbReference type="EMBL" id="FOKI01000010">
    <property type="protein sequence ID" value="SFB04903.1"/>
    <property type="molecule type" value="Genomic_DNA"/>
</dbReference>
<feature type="transmembrane region" description="Helical" evidence="17">
    <location>
        <begin position="221"/>
        <end position="243"/>
    </location>
</feature>
<feature type="transmembrane region" description="Helical" evidence="17">
    <location>
        <begin position="7"/>
        <end position="31"/>
    </location>
</feature>
<dbReference type="NCBIfam" id="NF001389">
    <property type="entry name" value="PRK00281.1-2"/>
    <property type="match status" value="1"/>
</dbReference>
<evidence type="ECO:0000256" key="14">
    <source>
        <dbReference type="ARBA" id="ARBA00032707"/>
    </source>
</evidence>
<dbReference type="GO" id="GO:0046677">
    <property type="term" value="P:response to antibiotic"/>
    <property type="evidence" value="ECO:0007669"/>
    <property type="project" value="UniProtKB-UniRule"/>
</dbReference>
<dbReference type="GO" id="GO:0050380">
    <property type="term" value="F:undecaprenyl-diphosphatase activity"/>
    <property type="evidence" value="ECO:0007669"/>
    <property type="project" value="UniProtKB-UniRule"/>
</dbReference>
<keyword evidence="8 17" id="KW-0133">Cell shape</keyword>
<comment type="function">
    <text evidence="17">Catalyzes the dephosphorylation of undecaprenyl diphosphate (UPP). Confers resistance to bacitracin.</text>
</comment>
<keyword evidence="12 17" id="KW-0046">Antibiotic resistance</keyword>
<dbReference type="AlphaFoldDB" id="A0A1I0XY67"/>
<dbReference type="HAMAP" id="MF_01006">
    <property type="entry name" value="Undec_diphosphatase"/>
    <property type="match status" value="1"/>
</dbReference>
<evidence type="ECO:0000256" key="9">
    <source>
        <dbReference type="ARBA" id="ARBA00022984"/>
    </source>
</evidence>
<evidence type="ECO:0000256" key="12">
    <source>
        <dbReference type="ARBA" id="ARBA00023251"/>
    </source>
</evidence>
<evidence type="ECO:0000256" key="10">
    <source>
        <dbReference type="ARBA" id="ARBA00022989"/>
    </source>
</evidence>
<evidence type="ECO:0000313" key="18">
    <source>
        <dbReference type="EMBL" id="SFB04903.1"/>
    </source>
</evidence>
<dbReference type="GO" id="GO:0009252">
    <property type="term" value="P:peptidoglycan biosynthetic process"/>
    <property type="evidence" value="ECO:0007669"/>
    <property type="project" value="UniProtKB-KW"/>
</dbReference>
<evidence type="ECO:0000256" key="7">
    <source>
        <dbReference type="ARBA" id="ARBA00022801"/>
    </source>
</evidence>
<keyword evidence="10 17" id="KW-1133">Transmembrane helix</keyword>
<keyword evidence="6 17" id="KW-0812">Transmembrane</keyword>
<evidence type="ECO:0000256" key="15">
    <source>
        <dbReference type="ARBA" id="ARBA00032932"/>
    </source>
</evidence>
<comment type="miscellaneous">
    <text evidence="17">Bacitracin is thought to be involved in the inhibition of peptidoglycan synthesis by sequestering undecaprenyl diphosphate, thereby reducing the pool of lipid carrier available.</text>
</comment>
<keyword evidence="13 17" id="KW-0961">Cell wall biogenesis/degradation</keyword>
<feature type="transmembrane region" description="Helical" evidence="17">
    <location>
        <begin position="178"/>
        <end position="201"/>
    </location>
</feature>
<evidence type="ECO:0000256" key="8">
    <source>
        <dbReference type="ARBA" id="ARBA00022960"/>
    </source>
</evidence>
<dbReference type="PANTHER" id="PTHR30622:SF3">
    <property type="entry name" value="UNDECAPRENYL-DIPHOSPHATASE"/>
    <property type="match status" value="1"/>
</dbReference>
<name>A0A1I0XY67_9CLOT</name>
<accession>A0A1I0XY67</accession>
<reference evidence="18 19" key="1">
    <citation type="submission" date="2016-10" db="EMBL/GenBank/DDBJ databases">
        <authorList>
            <person name="de Groot N.N."/>
        </authorList>
    </citation>
    <scope>NUCLEOTIDE SEQUENCE [LARGE SCALE GENOMIC DNA]</scope>
    <source>
        <strain evidence="18 19">DSM 12271</strain>
    </source>
</reference>
<dbReference type="EC" id="3.6.1.27" evidence="3 17"/>
<evidence type="ECO:0000256" key="11">
    <source>
        <dbReference type="ARBA" id="ARBA00023136"/>
    </source>
</evidence>
<evidence type="ECO:0000256" key="2">
    <source>
        <dbReference type="ARBA" id="ARBA00010621"/>
    </source>
</evidence>
<keyword evidence="11 17" id="KW-0472">Membrane</keyword>
<comment type="catalytic activity">
    <reaction evidence="16 17">
        <text>di-trans,octa-cis-undecaprenyl diphosphate + H2O = di-trans,octa-cis-undecaprenyl phosphate + phosphate + H(+)</text>
        <dbReference type="Rhea" id="RHEA:28094"/>
        <dbReference type="ChEBI" id="CHEBI:15377"/>
        <dbReference type="ChEBI" id="CHEBI:15378"/>
        <dbReference type="ChEBI" id="CHEBI:43474"/>
        <dbReference type="ChEBI" id="CHEBI:58405"/>
        <dbReference type="ChEBI" id="CHEBI:60392"/>
        <dbReference type="EC" id="3.6.1.27"/>
    </reaction>
</comment>
<comment type="similarity">
    <text evidence="2 17">Belongs to the UppP family.</text>
</comment>
<sequence length="278" mass="30317">MLLIFKAIIIAIVEGITEFIPVSSTGHMIIIDDLIGFKTTATPAFASMFEVVIQLGAILAIVVLYWDKIWGATKSFFKLEKEGLRFWSVILVGAIPAAIFGLLLDDWIEANLFNTITVSAGLIVGAILLIFVENKYRKKATVTRMEDVTYGQALKIGIFQCLALWPGMSRSSSTIMGGWISGLNNTIAAEFSFFLALPVMVGASGLKLFKYDLRGLTGDQTIALIVGFLVAFLVALIVVDRFIAFLKKRPMRVFAVYRIIVGVLLLVLAAVGVISVVS</sequence>
<evidence type="ECO:0000313" key="19">
    <source>
        <dbReference type="Proteomes" id="UP000198619"/>
    </source>
</evidence>
<evidence type="ECO:0000256" key="17">
    <source>
        <dbReference type="HAMAP-Rule" id="MF_01006"/>
    </source>
</evidence>
<dbReference type="RefSeq" id="WP_090040379.1">
    <property type="nucleotide sequence ID" value="NZ_FOKI01000010.1"/>
</dbReference>
<dbReference type="NCBIfam" id="NF001390">
    <property type="entry name" value="PRK00281.1-4"/>
    <property type="match status" value="1"/>
</dbReference>
<dbReference type="NCBIfam" id="TIGR00753">
    <property type="entry name" value="undec_PP_bacA"/>
    <property type="match status" value="1"/>
</dbReference>
<gene>
    <name evidence="17" type="primary">uppP</name>
    <name evidence="18" type="ORF">SAMN04488528_10105</name>
</gene>
<evidence type="ECO:0000256" key="4">
    <source>
        <dbReference type="ARBA" id="ARBA00021581"/>
    </source>
</evidence>
<protein>
    <recommendedName>
        <fullName evidence="4 17">Undecaprenyl-diphosphatase</fullName>
        <ecNumber evidence="3 17">3.6.1.27</ecNumber>
    </recommendedName>
    <alternativeName>
        <fullName evidence="15 17">Bacitracin resistance protein</fullName>
    </alternativeName>
    <alternativeName>
        <fullName evidence="14 17">Undecaprenyl pyrophosphate phosphatase</fullName>
    </alternativeName>
</protein>
<comment type="subcellular location">
    <subcellularLocation>
        <location evidence="1 17">Cell membrane</location>
        <topology evidence="1 17">Multi-pass membrane protein</topology>
    </subcellularLocation>
</comment>
<dbReference type="GO" id="GO:0008360">
    <property type="term" value="P:regulation of cell shape"/>
    <property type="evidence" value="ECO:0007669"/>
    <property type="project" value="UniProtKB-KW"/>
</dbReference>
<evidence type="ECO:0000256" key="6">
    <source>
        <dbReference type="ARBA" id="ARBA00022692"/>
    </source>
</evidence>
<evidence type="ECO:0000256" key="13">
    <source>
        <dbReference type="ARBA" id="ARBA00023316"/>
    </source>
</evidence>
<feature type="transmembrane region" description="Helical" evidence="17">
    <location>
        <begin position="255"/>
        <end position="277"/>
    </location>
</feature>
<feature type="transmembrane region" description="Helical" evidence="17">
    <location>
        <begin position="110"/>
        <end position="132"/>
    </location>
</feature>
<keyword evidence="9 17" id="KW-0573">Peptidoglycan synthesis</keyword>
<evidence type="ECO:0000256" key="5">
    <source>
        <dbReference type="ARBA" id="ARBA00022475"/>
    </source>
</evidence>
<dbReference type="GO" id="GO:0071555">
    <property type="term" value="P:cell wall organization"/>
    <property type="evidence" value="ECO:0007669"/>
    <property type="project" value="UniProtKB-KW"/>
</dbReference>
<dbReference type="InterPro" id="IPR003824">
    <property type="entry name" value="UppP"/>
</dbReference>
<evidence type="ECO:0000256" key="1">
    <source>
        <dbReference type="ARBA" id="ARBA00004651"/>
    </source>
</evidence>
<organism evidence="18 19">
    <name type="scientific">Clostridium frigidicarnis</name>
    <dbReference type="NCBI Taxonomy" id="84698"/>
    <lineage>
        <taxon>Bacteria</taxon>
        <taxon>Bacillati</taxon>
        <taxon>Bacillota</taxon>
        <taxon>Clostridia</taxon>
        <taxon>Eubacteriales</taxon>
        <taxon>Clostridiaceae</taxon>
        <taxon>Clostridium</taxon>
    </lineage>
</organism>